<evidence type="ECO:0000313" key="2">
    <source>
        <dbReference type="EMBL" id="OLQ01393.1"/>
    </source>
</evidence>
<evidence type="ECO:0000256" key="1">
    <source>
        <dbReference type="SAM" id="Phobius"/>
    </source>
</evidence>
<accession>A0A1Q9E1V5</accession>
<sequence>MDLCVDSTQRRVLPNLVWASGYRGVLVEFVLGRAFQFGILCQVSFNTLLKLCGERGDTDLARIAIVIVIISIMIVIMHAGIIITIIIIIVIIITITITITIIIDTIIMVMVIITTIILATTIIKNNTVRVNLVFSIFLAKFHRHSIHLDAPSFHNVALTYAKADRGWLRV</sequence>
<name>A0A1Q9E1V5_SYMMI</name>
<keyword evidence="3" id="KW-1185">Reference proteome</keyword>
<dbReference type="Proteomes" id="UP000186817">
    <property type="component" value="Unassembled WGS sequence"/>
</dbReference>
<feature type="transmembrane region" description="Helical" evidence="1">
    <location>
        <begin position="99"/>
        <end position="123"/>
    </location>
</feature>
<comment type="caution">
    <text evidence="2">The sequence shown here is derived from an EMBL/GenBank/DDBJ whole genome shotgun (WGS) entry which is preliminary data.</text>
</comment>
<dbReference type="EMBL" id="LSRX01000293">
    <property type="protein sequence ID" value="OLQ01393.1"/>
    <property type="molecule type" value="Genomic_DNA"/>
</dbReference>
<organism evidence="2 3">
    <name type="scientific">Symbiodinium microadriaticum</name>
    <name type="common">Dinoflagellate</name>
    <name type="synonym">Zooxanthella microadriatica</name>
    <dbReference type="NCBI Taxonomy" id="2951"/>
    <lineage>
        <taxon>Eukaryota</taxon>
        <taxon>Sar</taxon>
        <taxon>Alveolata</taxon>
        <taxon>Dinophyceae</taxon>
        <taxon>Suessiales</taxon>
        <taxon>Symbiodiniaceae</taxon>
        <taxon>Symbiodinium</taxon>
    </lineage>
</organism>
<feature type="transmembrane region" description="Helical" evidence="1">
    <location>
        <begin position="63"/>
        <end position="93"/>
    </location>
</feature>
<keyword evidence="1" id="KW-0472">Membrane</keyword>
<keyword evidence="1" id="KW-1133">Transmembrane helix</keyword>
<keyword evidence="1" id="KW-0812">Transmembrane</keyword>
<dbReference type="AlphaFoldDB" id="A0A1Q9E1V5"/>
<gene>
    <name evidence="2" type="ORF">AK812_SmicGene15857</name>
</gene>
<reference evidence="2 3" key="1">
    <citation type="submission" date="2016-02" db="EMBL/GenBank/DDBJ databases">
        <title>Genome analysis of coral dinoflagellate symbionts highlights evolutionary adaptations to a symbiotic lifestyle.</title>
        <authorList>
            <person name="Aranda M."/>
            <person name="Li Y."/>
            <person name="Liew Y.J."/>
            <person name="Baumgarten S."/>
            <person name="Simakov O."/>
            <person name="Wilson M."/>
            <person name="Piel J."/>
            <person name="Ashoor H."/>
            <person name="Bougouffa S."/>
            <person name="Bajic V.B."/>
            <person name="Ryu T."/>
            <person name="Ravasi T."/>
            <person name="Bayer T."/>
            <person name="Micklem G."/>
            <person name="Kim H."/>
            <person name="Bhak J."/>
            <person name="Lajeunesse T.C."/>
            <person name="Voolstra C.R."/>
        </authorList>
    </citation>
    <scope>NUCLEOTIDE SEQUENCE [LARGE SCALE GENOMIC DNA]</scope>
    <source>
        <strain evidence="2 3">CCMP2467</strain>
    </source>
</reference>
<protein>
    <submittedName>
        <fullName evidence="2">Uncharacterized protein</fullName>
    </submittedName>
</protein>
<evidence type="ECO:0000313" key="3">
    <source>
        <dbReference type="Proteomes" id="UP000186817"/>
    </source>
</evidence>
<proteinExistence type="predicted"/>